<dbReference type="InterPro" id="IPR002067">
    <property type="entry name" value="MCP"/>
</dbReference>
<evidence type="ECO:0000256" key="1">
    <source>
        <dbReference type="ARBA" id="ARBA00004225"/>
    </source>
</evidence>
<evidence type="ECO:0000256" key="7">
    <source>
        <dbReference type="ARBA" id="ARBA00023128"/>
    </source>
</evidence>
<organism evidence="11">
    <name type="scientific">Arcella intermedia</name>
    <dbReference type="NCBI Taxonomy" id="1963864"/>
    <lineage>
        <taxon>Eukaryota</taxon>
        <taxon>Amoebozoa</taxon>
        <taxon>Tubulinea</taxon>
        <taxon>Elardia</taxon>
        <taxon>Arcellinida</taxon>
        <taxon>Sphaerothecina</taxon>
        <taxon>Arcellidae</taxon>
        <taxon>Arcella</taxon>
    </lineage>
</organism>
<evidence type="ECO:0000256" key="4">
    <source>
        <dbReference type="ARBA" id="ARBA00022692"/>
    </source>
</evidence>
<evidence type="ECO:0008006" key="12">
    <source>
        <dbReference type="Google" id="ProtNLM"/>
    </source>
</evidence>
<dbReference type="InterPro" id="IPR018108">
    <property type="entry name" value="MCP_transmembrane"/>
</dbReference>
<evidence type="ECO:0000256" key="6">
    <source>
        <dbReference type="ARBA" id="ARBA00022989"/>
    </source>
</evidence>
<reference evidence="11" key="1">
    <citation type="journal article" date="2020" name="J. Eukaryot. Microbiol.">
        <title>De novo Sequencing, Assembly and Annotation of the Transcriptome for the Free-Living Testate Amoeba Arcella intermedia.</title>
        <authorList>
            <person name="Ribeiro G.M."/>
            <person name="Porfirio-Sousa A.L."/>
            <person name="Maurer-Alcala X.X."/>
            <person name="Katz L.A."/>
            <person name="Lahr D.J.G."/>
        </authorList>
    </citation>
    <scope>NUCLEOTIDE SEQUENCE</scope>
</reference>
<feature type="repeat" description="Solcar" evidence="9">
    <location>
        <begin position="184"/>
        <end position="275"/>
    </location>
</feature>
<dbReference type="InterPro" id="IPR023395">
    <property type="entry name" value="MCP_dom_sf"/>
</dbReference>
<accession>A0A6B2LDM0</accession>
<dbReference type="Pfam" id="PF00153">
    <property type="entry name" value="Mito_carr"/>
    <property type="match status" value="3"/>
</dbReference>
<comment type="subcellular location">
    <subcellularLocation>
        <location evidence="1">Mitochondrion membrane</location>
        <topology evidence="1">Multi-pass membrane protein</topology>
    </subcellularLocation>
</comment>
<dbReference type="PRINTS" id="PR00926">
    <property type="entry name" value="MITOCARRIER"/>
</dbReference>
<dbReference type="GO" id="GO:0031966">
    <property type="term" value="C:mitochondrial membrane"/>
    <property type="evidence" value="ECO:0007669"/>
    <property type="project" value="UniProtKB-SubCell"/>
</dbReference>
<evidence type="ECO:0000256" key="10">
    <source>
        <dbReference type="RuleBase" id="RU000488"/>
    </source>
</evidence>
<keyword evidence="5" id="KW-0677">Repeat</keyword>
<dbReference type="PROSITE" id="PS50920">
    <property type="entry name" value="SOLCAR"/>
    <property type="match status" value="3"/>
</dbReference>
<evidence type="ECO:0000256" key="9">
    <source>
        <dbReference type="PROSITE-ProRule" id="PRU00282"/>
    </source>
</evidence>
<keyword evidence="4 9" id="KW-0812">Transmembrane</keyword>
<dbReference type="GO" id="GO:0015093">
    <property type="term" value="F:ferrous iron transmembrane transporter activity"/>
    <property type="evidence" value="ECO:0007669"/>
    <property type="project" value="TreeGrafter"/>
</dbReference>
<evidence type="ECO:0000256" key="2">
    <source>
        <dbReference type="ARBA" id="ARBA00006375"/>
    </source>
</evidence>
<dbReference type="AlphaFoldDB" id="A0A6B2LDM0"/>
<keyword evidence="7" id="KW-0496">Mitochondrion</keyword>
<comment type="similarity">
    <text evidence="2 10">Belongs to the mitochondrial carrier (TC 2.A.29) family.</text>
</comment>
<proteinExistence type="inferred from homology"/>
<dbReference type="SUPFAM" id="SSF103506">
    <property type="entry name" value="Mitochondrial carrier"/>
    <property type="match status" value="1"/>
</dbReference>
<feature type="repeat" description="Solcar" evidence="9">
    <location>
        <begin position="92"/>
        <end position="176"/>
    </location>
</feature>
<dbReference type="PANTHER" id="PTHR45758:SF4">
    <property type="entry name" value="MITOFERRIN-1"/>
    <property type="match status" value="1"/>
</dbReference>
<keyword evidence="8 9" id="KW-0472">Membrane</keyword>
<dbReference type="PANTHER" id="PTHR45758">
    <property type="entry name" value="MITOFERRIN-1-RELATED"/>
    <property type="match status" value="1"/>
</dbReference>
<evidence type="ECO:0000313" key="11">
    <source>
        <dbReference type="EMBL" id="NDV34838.1"/>
    </source>
</evidence>
<protein>
    <recommendedName>
        <fullName evidence="12">Mitochondrial carrier protein</fullName>
    </recommendedName>
</protein>
<dbReference type="Gene3D" id="1.50.40.10">
    <property type="entry name" value="Mitochondrial carrier domain"/>
    <property type="match status" value="1"/>
</dbReference>
<evidence type="ECO:0000256" key="5">
    <source>
        <dbReference type="ARBA" id="ARBA00022737"/>
    </source>
</evidence>
<sequence length="279" mass="30304">MGKSASHFVAGALAGTAEHCGMFPVDTIKTHMQAHREGMHSMTSTARNVFHTGGFRAFFRGLTALIAGAAPSHAVYFASYEICKKQLGGNIPGTFALSVSAATATILGDAVISPMDAVKQRLQLNSVHYQGTRDCIRNVIKKEGVRALYAGYTTTIIMNVPFHAIYLNIYERLIRILKKDKREYSGILHFAAGGGAGMVAGGLTNPLDVARTRLQTQGNIVGEGHIHYKGLVHTLATIWRGEGVRGMSRGMGARMLFHSFSASILWTTYEYFKFIFGAT</sequence>
<feature type="repeat" description="Solcar" evidence="9">
    <location>
        <begin position="2"/>
        <end position="86"/>
    </location>
</feature>
<name>A0A6B2LDM0_9EUKA</name>
<evidence type="ECO:0000256" key="3">
    <source>
        <dbReference type="ARBA" id="ARBA00022448"/>
    </source>
</evidence>
<keyword evidence="6" id="KW-1133">Transmembrane helix</keyword>
<dbReference type="GO" id="GO:0048250">
    <property type="term" value="P:iron import into the mitochondrion"/>
    <property type="evidence" value="ECO:0007669"/>
    <property type="project" value="TreeGrafter"/>
</dbReference>
<dbReference type="EMBL" id="GIBP01005869">
    <property type="protein sequence ID" value="NDV34838.1"/>
    <property type="molecule type" value="Transcribed_RNA"/>
</dbReference>
<evidence type="ECO:0000256" key="8">
    <source>
        <dbReference type="ARBA" id="ARBA00023136"/>
    </source>
</evidence>
<keyword evidence="3 10" id="KW-0813">Transport</keyword>